<dbReference type="PRINTS" id="PR01590">
    <property type="entry name" value="HTHFIS"/>
</dbReference>
<comment type="caution">
    <text evidence="14">The sequence shown here is derived from an EMBL/GenBank/DDBJ whole genome shotgun (WGS) entry which is preliminary data.</text>
</comment>
<dbReference type="GO" id="GO:0005737">
    <property type="term" value="C:cytoplasm"/>
    <property type="evidence" value="ECO:0007669"/>
    <property type="project" value="UniProtKB-SubCell"/>
</dbReference>
<evidence type="ECO:0000256" key="4">
    <source>
        <dbReference type="ARBA" id="ARBA00022741"/>
    </source>
</evidence>
<keyword evidence="4" id="KW-0547">Nucleotide-binding</keyword>
<dbReference type="InterPro" id="IPR002197">
    <property type="entry name" value="HTH_Fis"/>
</dbReference>
<dbReference type="Pfam" id="PF00072">
    <property type="entry name" value="Response_reg"/>
    <property type="match status" value="1"/>
</dbReference>
<evidence type="ECO:0000256" key="5">
    <source>
        <dbReference type="ARBA" id="ARBA00022840"/>
    </source>
</evidence>
<evidence type="ECO:0000256" key="9">
    <source>
        <dbReference type="ARBA" id="ARBA00023159"/>
    </source>
</evidence>
<dbReference type="Pfam" id="PF00158">
    <property type="entry name" value="Sigma54_activat"/>
    <property type="match status" value="1"/>
</dbReference>
<dbReference type="EMBL" id="QGTJ01000005">
    <property type="protein sequence ID" value="PWV61597.1"/>
    <property type="molecule type" value="Genomic_DNA"/>
</dbReference>
<dbReference type="SMART" id="SM00448">
    <property type="entry name" value="REC"/>
    <property type="match status" value="1"/>
</dbReference>
<keyword evidence="2" id="KW-0963">Cytoplasm</keyword>
<dbReference type="InterPro" id="IPR001789">
    <property type="entry name" value="Sig_transdc_resp-reg_receiver"/>
</dbReference>
<evidence type="ECO:0000256" key="7">
    <source>
        <dbReference type="ARBA" id="ARBA00023015"/>
    </source>
</evidence>
<dbReference type="GO" id="GO:0043565">
    <property type="term" value="F:sequence-specific DNA binding"/>
    <property type="evidence" value="ECO:0007669"/>
    <property type="project" value="InterPro"/>
</dbReference>
<reference evidence="14 15" key="1">
    <citation type="submission" date="2018-05" db="EMBL/GenBank/DDBJ databases">
        <title>Genomic Encyclopedia of Type Strains, Phase IV (KMG-IV): sequencing the most valuable type-strain genomes for metagenomic binning, comparative biology and taxonomic classification.</title>
        <authorList>
            <person name="Goeker M."/>
        </authorList>
    </citation>
    <scope>NUCLEOTIDE SEQUENCE [LARGE SCALE GENOMIC DNA]</scope>
    <source>
        <strain evidence="14 15">DSM 23606</strain>
    </source>
</reference>
<evidence type="ECO:0000259" key="13">
    <source>
        <dbReference type="PROSITE" id="PS50110"/>
    </source>
</evidence>
<dbReference type="InterPro" id="IPR025944">
    <property type="entry name" value="Sigma_54_int_dom_CS"/>
</dbReference>
<dbReference type="PROSITE" id="PS00676">
    <property type="entry name" value="SIGMA54_INTERACT_2"/>
    <property type="match status" value="1"/>
</dbReference>
<dbReference type="SUPFAM" id="SSF52172">
    <property type="entry name" value="CheY-like"/>
    <property type="match status" value="1"/>
</dbReference>
<dbReference type="InterPro" id="IPR025943">
    <property type="entry name" value="Sigma_54_int_dom_ATP-bd_2"/>
</dbReference>
<evidence type="ECO:0000256" key="3">
    <source>
        <dbReference type="ARBA" id="ARBA00022553"/>
    </source>
</evidence>
<dbReference type="Gene3D" id="3.40.50.300">
    <property type="entry name" value="P-loop containing nucleotide triphosphate hydrolases"/>
    <property type="match status" value="1"/>
</dbReference>
<dbReference type="InterPro" id="IPR058031">
    <property type="entry name" value="AAA_lid_NorR"/>
</dbReference>
<dbReference type="InterPro" id="IPR025662">
    <property type="entry name" value="Sigma_54_int_dom_ATP-bd_1"/>
</dbReference>
<keyword evidence="3 11" id="KW-0597">Phosphoprotein</keyword>
<dbReference type="FunFam" id="3.40.50.300:FF:000006">
    <property type="entry name" value="DNA-binding transcriptional regulator NtrC"/>
    <property type="match status" value="1"/>
</dbReference>
<dbReference type="CDD" id="cd17549">
    <property type="entry name" value="REC_DctD-like"/>
    <property type="match status" value="1"/>
</dbReference>
<dbReference type="PANTHER" id="PTHR32071:SF57">
    <property type="entry name" value="C4-DICARBOXYLATE TRANSPORT TRANSCRIPTIONAL REGULATORY PROTEIN DCTD"/>
    <property type="match status" value="1"/>
</dbReference>
<dbReference type="InterPro" id="IPR009057">
    <property type="entry name" value="Homeodomain-like_sf"/>
</dbReference>
<evidence type="ECO:0000313" key="14">
    <source>
        <dbReference type="EMBL" id="PWV61597.1"/>
    </source>
</evidence>
<evidence type="ECO:0000256" key="2">
    <source>
        <dbReference type="ARBA" id="ARBA00022490"/>
    </source>
</evidence>
<dbReference type="FunFam" id="1.10.8.60:FF:000014">
    <property type="entry name" value="DNA-binding transcriptional regulator NtrC"/>
    <property type="match status" value="1"/>
</dbReference>
<feature type="domain" description="Response regulatory" evidence="13">
    <location>
        <begin position="5"/>
        <end position="119"/>
    </location>
</feature>
<protein>
    <submittedName>
        <fullName evidence="14">Two component Fis family sigma54 specific transcriptional regulator</fullName>
    </submittedName>
</protein>
<name>A0A317MUK2_9GAMM</name>
<dbReference type="PROSITE" id="PS00675">
    <property type="entry name" value="SIGMA54_INTERACT_1"/>
    <property type="match status" value="1"/>
</dbReference>
<dbReference type="InterPro" id="IPR027417">
    <property type="entry name" value="P-loop_NTPase"/>
</dbReference>
<dbReference type="InterPro" id="IPR003593">
    <property type="entry name" value="AAA+_ATPase"/>
</dbReference>
<dbReference type="SUPFAM" id="SSF52540">
    <property type="entry name" value="P-loop containing nucleoside triphosphate hydrolases"/>
    <property type="match status" value="1"/>
</dbReference>
<evidence type="ECO:0000256" key="6">
    <source>
        <dbReference type="ARBA" id="ARBA00023012"/>
    </source>
</evidence>
<proteinExistence type="predicted"/>
<keyword evidence="5" id="KW-0067">ATP-binding</keyword>
<keyword evidence="9" id="KW-0010">Activator</keyword>
<accession>A0A317MUK2</accession>
<dbReference type="CDD" id="cd00009">
    <property type="entry name" value="AAA"/>
    <property type="match status" value="1"/>
</dbReference>
<keyword evidence="15" id="KW-1185">Reference proteome</keyword>
<dbReference type="RefSeq" id="WP_110018390.1">
    <property type="nucleotide sequence ID" value="NZ_QGTJ01000005.1"/>
</dbReference>
<evidence type="ECO:0000256" key="8">
    <source>
        <dbReference type="ARBA" id="ARBA00023125"/>
    </source>
</evidence>
<dbReference type="Gene3D" id="3.40.50.2300">
    <property type="match status" value="1"/>
</dbReference>
<keyword evidence="10" id="KW-0804">Transcription</keyword>
<evidence type="ECO:0000259" key="12">
    <source>
        <dbReference type="PROSITE" id="PS50045"/>
    </source>
</evidence>
<keyword evidence="8" id="KW-0238">DNA-binding</keyword>
<evidence type="ECO:0000256" key="11">
    <source>
        <dbReference type="PROSITE-ProRule" id="PRU00169"/>
    </source>
</evidence>
<dbReference type="PROSITE" id="PS00688">
    <property type="entry name" value="SIGMA54_INTERACT_3"/>
    <property type="match status" value="1"/>
</dbReference>
<dbReference type="GO" id="GO:0006355">
    <property type="term" value="P:regulation of DNA-templated transcription"/>
    <property type="evidence" value="ECO:0007669"/>
    <property type="project" value="InterPro"/>
</dbReference>
<evidence type="ECO:0000313" key="15">
    <source>
        <dbReference type="Proteomes" id="UP000246569"/>
    </source>
</evidence>
<dbReference type="InterPro" id="IPR011006">
    <property type="entry name" value="CheY-like_superfamily"/>
</dbReference>
<dbReference type="FunFam" id="3.40.50.2300:FF:000018">
    <property type="entry name" value="DNA-binding transcriptional regulator NtrC"/>
    <property type="match status" value="1"/>
</dbReference>
<feature type="modified residue" description="4-aspartylphosphate" evidence="11">
    <location>
        <position position="54"/>
    </location>
</feature>
<dbReference type="GO" id="GO:0000160">
    <property type="term" value="P:phosphorelay signal transduction system"/>
    <property type="evidence" value="ECO:0007669"/>
    <property type="project" value="UniProtKB-KW"/>
</dbReference>
<dbReference type="AlphaFoldDB" id="A0A317MUK2"/>
<dbReference type="PROSITE" id="PS50045">
    <property type="entry name" value="SIGMA54_INTERACT_4"/>
    <property type="match status" value="1"/>
</dbReference>
<dbReference type="PROSITE" id="PS50110">
    <property type="entry name" value="RESPONSE_REGULATORY"/>
    <property type="match status" value="1"/>
</dbReference>
<dbReference type="SMART" id="SM00382">
    <property type="entry name" value="AAA"/>
    <property type="match status" value="1"/>
</dbReference>
<dbReference type="PANTHER" id="PTHR32071">
    <property type="entry name" value="TRANSCRIPTIONAL REGULATORY PROTEIN"/>
    <property type="match status" value="1"/>
</dbReference>
<dbReference type="Pfam" id="PF25601">
    <property type="entry name" value="AAA_lid_14"/>
    <property type="match status" value="1"/>
</dbReference>
<sequence length="441" mass="48434">MNPGTVLLIDDEPHVRLATAQSLELEGIDTVALDGAAAALTRLDADFPGIVVSDVRMPGMDGLALLRAVSGLDPELPVVLVTGHGDIAMAVQAIRDGAYDFIEKPFHTERLLDIVRRALDKRRLTLENRQLRRELAATRDGDVLLLGRSPGIQRLRAAIDNLADTGADVLIEGETGSGKEVVARLLHQRSQRREHAFVALNCGAIPETIFESELFGHEAGAFTGAAGKRIGKLEYAQGGTVFFDEIESMPLALQVKVLRALQERAIERLGSNRPIQLDIRVVAATKVDLRQAAQQGRFREDLYYRLNVIKLEIPPLRERREDIPLLFQHFVQKASERYRRPPAELDSEQLSALMAAQWPGNVRELANAAERCVLGQTGQVPVTGASSLPEQVAAFERTVITQALARHDGNVVATADALGVPRKTLYDKLKKYGLRRDEGTP</sequence>
<dbReference type="OrthoDB" id="9804019at2"/>
<evidence type="ECO:0000256" key="10">
    <source>
        <dbReference type="ARBA" id="ARBA00023163"/>
    </source>
</evidence>
<dbReference type="Gene3D" id="1.10.10.60">
    <property type="entry name" value="Homeodomain-like"/>
    <property type="match status" value="1"/>
</dbReference>
<comment type="subcellular location">
    <subcellularLocation>
        <location evidence="1">Cytoplasm</location>
    </subcellularLocation>
</comment>
<evidence type="ECO:0000256" key="1">
    <source>
        <dbReference type="ARBA" id="ARBA00004496"/>
    </source>
</evidence>
<dbReference type="SUPFAM" id="SSF46689">
    <property type="entry name" value="Homeodomain-like"/>
    <property type="match status" value="1"/>
</dbReference>
<dbReference type="Proteomes" id="UP000246569">
    <property type="component" value="Unassembled WGS sequence"/>
</dbReference>
<feature type="domain" description="Sigma-54 factor interaction" evidence="12">
    <location>
        <begin position="145"/>
        <end position="374"/>
    </location>
</feature>
<organism evidence="14 15">
    <name type="scientific">Plasticicumulans acidivorans</name>
    <dbReference type="NCBI Taxonomy" id="886464"/>
    <lineage>
        <taxon>Bacteria</taxon>
        <taxon>Pseudomonadati</taxon>
        <taxon>Pseudomonadota</taxon>
        <taxon>Gammaproteobacteria</taxon>
        <taxon>Candidatus Competibacteraceae</taxon>
        <taxon>Plasticicumulans</taxon>
    </lineage>
</organism>
<gene>
    <name evidence="14" type="ORF">C7443_10525</name>
</gene>
<dbReference type="Gene3D" id="1.10.8.60">
    <property type="match status" value="1"/>
</dbReference>
<dbReference type="GO" id="GO:0005524">
    <property type="term" value="F:ATP binding"/>
    <property type="evidence" value="ECO:0007669"/>
    <property type="project" value="UniProtKB-KW"/>
</dbReference>
<keyword evidence="7" id="KW-0805">Transcription regulation</keyword>
<dbReference type="InterPro" id="IPR002078">
    <property type="entry name" value="Sigma_54_int"/>
</dbReference>
<keyword evidence="6" id="KW-0902">Two-component regulatory system</keyword>